<dbReference type="PANTHER" id="PTHR43876">
    <property type="entry name" value="UBIQUINONE BIOSYNTHESIS MONOOXYGENASE COQ6, MITOCHONDRIAL"/>
    <property type="match status" value="1"/>
</dbReference>
<keyword evidence="7" id="KW-0503">Monooxygenase</keyword>
<comment type="pathway">
    <text evidence="2">Cofactor biosynthesis; ubiquinone biosynthesis.</text>
</comment>
<dbReference type="GO" id="GO:0071949">
    <property type="term" value="F:FAD binding"/>
    <property type="evidence" value="ECO:0007669"/>
    <property type="project" value="InterPro"/>
</dbReference>
<dbReference type="eggNOG" id="COG0654">
    <property type="taxonomic scope" value="Bacteria"/>
</dbReference>
<evidence type="ECO:0000256" key="3">
    <source>
        <dbReference type="ARBA" id="ARBA00005349"/>
    </source>
</evidence>
<evidence type="ECO:0000256" key="7">
    <source>
        <dbReference type="ARBA" id="ARBA00023033"/>
    </source>
</evidence>
<dbReference type="OrthoDB" id="9769565at2"/>
<keyword evidence="10" id="KW-1185">Reference proteome</keyword>
<organism evidence="9 10">
    <name type="scientific">marine gamma proteobacterium HTCC2143</name>
    <dbReference type="NCBI Taxonomy" id="247633"/>
    <lineage>
        <taxon>Bacteria</taxon>
        <taxon>Pseudomonadati</taxon>
        <taxon>Pseudomonadota</taxon>
        <taxon>Gammaproteobacteria</taxon>
        <taxon>Cellvibrionales</taxon>
        <taxon>Spongiibacteraceae</taxon>
        <taxon>BD1-7 clade</taxon>
    </lineage>
</organism>
<comment type="cofactor">
    <cofactor evidence="1">
        <name>FAD</name>
        <dbReference type="ChEBI" id="CHEBI:57692"/>
    </cofactor>
</comment>
<accession>A0Y9S8</accession>
<comment type="similarity">
    <text evidence="3">Belongs to the UbiH/COQ6 family.</text>
</comment>
<dbReference type="InterPro" id="IPR036188">
    <property type="entry name" value="FAD/NAD-bd_sf"/>
</dbReference>
<name>A0Y9S8_9GAMM</name>
<evidence type="ECO:0000313" key="9">
    <source>
        <dbReference type="EMBL" id="EAW32882.1"/>
    </source>
</evidence>
<dbReference type="EMBL" id="AAVT01000001">
    <property type="protein sequence ID" value="EAW32882.1"/>
    <property type="molecule type" value="Genomic_DNA"/>
</dbReference>
<proteinExistence type="inferred from homology"/>
<dbReference type="InterPro" id="IPR002938">
    <property type="entry name" value="FAD-bd"/>
</dbReference>
<dbReference type="Pfam" id="PF01494">
    <property type="entry name" value="FAD_binding_3"/>
    <property type="match status" value="1"/>
</dbReference>
<dbReference type="InterPro" id="IPR011295">
    <property type="entry name" value="UbiH"/>
</dbReference>
<comment type="caution">
    <text evidence="9">The sequence shown here is derived from an EMBL/GenBank/DDBJ whole genome shotgun (WGS) entry which is preliminary data.</text>
</comment>
<dbReference type="UniPathway" id="UPA00232"/>
<evidence type="ECO:0000256" key="2">
    <source>
        <dbReference type="ARBA" id="ARBA00004749"/>
    </source>
</evidence>
<keyword evidence="4" id="KW-0285">Flavoprotein</keyword>
<dbReference type="STRING" id="247633.GP2143_16541"/>
<sequence>MNESAEALPVSRSDYDVVIAGGGMVGASLALLLSHYSDQRLRVLVVESFPIAAVKGSSESAGSPNYSPSFDARSTALSYGSRVILEPLGVWPLLSQHVAEINSIHVSSRGNFGSTEMCSADVQWPSLGYVIENTWLGNVLLAQLRRCSGVDFLAPGSVTAISPKSQGVSIMVASESGSEEVTAQLTIVADGADSKLREQLGISTTVTNYHQQALIANVSFRNDHQGCAFERFTEQGPMALLPLTNSDRGELRAALVWSLSDQQTTHLLQCPEAEFLSALQQQFGHRLGEFTRVGGRYSFPLKLVQSEEQVRSGIVVMGNAAHSLHPVAGQGFNLALRDCVRLTQALTAAHRHGRYLGDIELLQGYVEQQLFDQQKTISFSDKLPALFNSKQLPVSILRSLGLGALDVLPMAKTMFVHHAAGMQYGAALDA</sequence>
<evidence type="ECO:0000259" key="8">
    <source>
        <dbReference type="Pfam" id="PF01494"/>
    </source>
</evidence>
<dbReference type="PANTHER" id="PTHR43876:SF8">
    <property type="entry name" value="2-OCTAPRENYL-6-METHOXYPHENOL HYDROXYLASE"/>
    <property type="match status" value="1"/>
</dbReference>
<dbReference type="NCBIfam" id="TIGR01984">
    <property type="entry name" value="UbiH"/>
    <property type="match status" value="1"/>
</dbReference>
<dbReference type="Gene3D" id="3.50.50.60">
    <property type="entry name" value="FAD/NAD(P)-binding domain"/>
    <property type="match status" value="2"/>
</dbReference>
<dbReference type="Proteomes" id="UP000004931">
    <property type="component" value="Unassembled WGS sequence"/>
</dbReference>
<keyword evidence="6" id="KW-0560">Oxidoreductase</keyword>
<evidence type="ECO:0000256" key="5">
    <source>
        <dbReference type="ARBA" id="ARBA00022827"/>
    </source>
</evidence>
<evidence type="ECO:0000256" key="6">
    <source>
        <dbReference type="ARBA" id="ARBA00023002"/>
    </source>
</evidence>
<dbReference type="PRINTS" id="PR00420">
    <property type="entry name" value="RNGMNOXGNASE"/>
</dbReference>
<dbReference type="NCBIfam" id="NF004356">
    <property type="entry name" value="PRK05732.1"/>
    <property type="match status" value="1"/>
</dbReference>
<dbReference type="SUPFAM" id="SSF51905">
    <property type="entry name" value="FAD/NAD(P)-binding domain"/>
    <property type="match status" value="1"/>
</dbReference>
<evidence type="ECO:0000256" key="1">
    <source>
        <dbReference type="ARBA" id="ARBA00001974"/>
    </source>
</evidence>
<dbReference type="InterPro" id="IPR051205">
    <property type="entry name" value="UbiH/COQ6_monooxygenase"/>
</dbReference>
<evidence type="ECO:0000313" key="10">
    <source>
        <dbReference type="Proteomes" id="UP000004931"/>
    </source>
</evidence>
<feature type="domain" description="FAD-binding" evidence="8">
    <location>
        <begin position="14"/>
        <end position="351"/>
    </location>
</feature>
<dbReference type="GO" id="GO:0006744">
    <property type="term" value="P:ubiquinone biosynthetic process"/>
    <property type="evidence" value="ECO:0007669"/>
    <property type="project" value="UniProtKB-UniPathway"/>
</dbReference>
<evidence type="ECO:0000256" key="4">
    <source>
        <dbReference type="ARBA" id="ARBA00022630"/>
    </source>
</evidence>
<protein>
    <submittedName>
        <fullName evidence="9">2-octaprenyl-6-methoxyphenyl hydroxylase</fullName>
    </submittedName>
</protein>
<dbReference type="GO" id="GO:0008681">
    <property type="term" value="F:2-octaprenyl-6-methoxyphenol hydroxylase activity"/>
    <property type="evidence" value="ECO:0007669"/>
    <property type="project" value="InterPro"/>
</dbReference>
<gene>
    <name evidence="9" type="ORF">GP2143_16541</name>
</gene>
<dbReference type="InterPro" id="IPR010971">
    <property type="entry name" value="UbiH/COQ6"/>
</dbReference>
<dbReference type="AlphaFoldDB" id="A0Y9S8"/>
<dbReference type="NCBIfam" id="TIGR01988">
    <property type="entry name" value="Ubi-OHases"/>
    <property type="match status" value="1"/>
</dbReference>
<keyword evidence="5" id="KW-0274">FAD</keyword>
<reference evidence="9 10" key="1">
    <citation type="journal article" date="2010" name="J. Bacteriol.">
        <title>Genome sequence of the oligotrophic marine Gammaproteobacterium HTCC2143, isolated from the Oregon Coast.</title>
        <authorList>
            <person name="Oh H.M."/>
            <person name="Kang I."/>
            <person name="Ferriera S."/>
            <person name="Giovannoni S.J."/>
            <person name="Cho J.C."/>
        </authorList>
    </citation>
    <scope>NUCLEOTIDE SEQUENCE [LARGE SCALE GENOMIC DNA]</scope>
    <source>
        <strain evidence="9 10">HTCC2143</strain>
    </source>
</reference>